<organism evidence="1 2">
    <name type="scientific">Vararia minispora EC-137</name>
    <dbReference type="NCBI Taxonomy" id="1314806"/>
    <lineage>
        <taxon>Eukaryota</taxon>
        <taxon>Fungi</taxon>
        <taxon>Dikarya</taxon>
        <taxon>Basidiomycota</taxon>
        <taxon>Agaricomycotina</taxon>
        <taxon>Agaricomycetes</taxon>
        <taxon>Russulales</taxon>
        <taxon>Lachnocladiaceae</taxon>
        <taxon>Vararia</taxon>
    </lineage>
</organism>
<comment type="caution">
    <text evidence="1">The sequence shown here is derived from an EMBL/GenBank/DDBJ whole genome shotgun (WGS) entry which is preliminary data.</text>
</comment>
<dbReference type="EMBL" id="MU273476">
    <property type="protein sequence ID" value="KAI0036031.1"/>
    <property type="molecule type" value="Genomic_DNA"/>
</dbReference>
<accession>A0ACB8QX40</accession>
<keyword evidence="2" id="KW-1185">Reference proteome</keyword>
<name>A0ACB8QX40_9AGAM</name>
<reference evidence="1" key="1">
    <citation type="submission" date="2021-02" db="EMBL/GenBank/DDBJ databases">
        <authorList>
            <consortium name="DOE Joint Genome Institute"/>
            <person name="Ahrendt S."/>
            <person name="Looney B.P."/>
            <person name="Miyauchi S."/>
            <person name="Morin E."/>
            <person name="Drula E."/>
            <person name="Courty P.E."/>
            <person name="Chicoki N."/>
            <person name="Fauchery L."/>
            <person name="Kohler A."/>
            <person name="Kuo A."/>
            <person name="Labutti K."/>
            <person name="Pangilinan J."/>
            <person name="Lipzen A."/>
            <person name="Riley R."/>
            <person name="Andreopoulos W."/>
            <person name="He G."/>
            <person name="Johnson J."/>
            <person name="Barry K.W."/>
            <person name="Grigoriev I.V."/>
            <person name="Nagy L."/>
            <person name="Hibbett D."/>
            <person name="Henrissat B."/>
            <person name="Matheny P.B."/>
            <person name="Labbe J."/>
            <person name="Martin F."/>
        </authorList>
    </citation>
    <scope>NUCLEOTIDE SEQUENCE</scope>
    <source>
        <strain evidence="1">EC-137</strain>
    </source>
</reference>
<reference evidence="1" key="2">
    <citation type="journal article" date="2022" name="New Phytol.">
        <title>Evolutionary transition to the ectomycorrhizal habit in the genomes of a hyperdiverse lineage of mushroom-forming fungi.</title>
        <authorList>
            <person name="Looney B."/>
            <person name="Miyauchi S."/>
            <person name="Morin E."/>
            <person name="Drula E."/>
            <person name="Courty P.E."/>
            <person name="Kohler A."/>
            <person name="Kuo A."/>
            <person name="LaButti K."/>
            <person name="Pangilinan J."/>
            <person name="Lipzen A."/>
            <person name="Riley R."/>
            <person name="Andreopoulos W."/>
            <person name="He G."/>
            <person name="Johnson J."/>
            <person name="Nolan M."/>
            <person name="Tritt A."/>
            <person name="Barry K.W."/>
            <person name="Grigoriev I.V."/>
            <person name="Nagy L.G."/>
            <person name="Hibbett D."/>
            <person name="Henrissat B."/>
            <person name="Matheny P.B."/>
            <person name="Labbe J."/>
            <person name="Martin F.M."/>
        </authorList>
    </citation>
    <scope>NUCLEOTIDE SEQUENCE</scope>
    <source>
        <strain evidence="1">EC-137</strain>
    </source>
</reference>
<sequence>MVSRWRKTAALSVSVLCAAVNLSIAFQFFSLWRASKRDTATESEGLAGGWARGLSTLGGLATVYFLTAAAANVVGLVGILKRYPRCVRFWRDFSIADFACTTTTTVFAVYAASRYYDLRNDLCEELSRHDDVMMDLAELGITLENCEQWSQRAILAVVSLLVFLHLIRLHLVITVSKIFARMSTHTHHRRASSMQRIYLLPSMPGASSPALRFDTEQGVAGIPAVVYAPVPLSQLSERDVRELSAREAWISSGPMSPRSHVHPSAPGRIGLPIVPGEGLLPSTREK</sequence>
<gene>
    <name evidence="1" type="ORF">K488DRAFT_41958</name>
</gene>
<proteinExistence type="predicted"/>
<evidence type="ECO:0000313" key="1">
    <source>
        <dbReference type="EMBL" id="KAI0036031.1"/>
    </source>
</evidence>
<protein>
    <submittedName>
        <fullName evidence="1">Uncharacterized protein</fullName>
    </submittedName>
</protein>
<evidence type="ECO:0000313" key="2">
    <source>
        <dbReference type="Proteomes" id="UP000814128"/>
    </source>
</evidence>
<dbReference type="Proteomes" id="UP000814128">
    <property type="component" value="Unassembled WGS sequence"/>
</dbReference>